<evidence type="ECO:0000313" key="2">
    <source>
        <dbReference type="EMBL" id="GHP03807.1"/>
    </source>
</evidence>
<evidence type="ECO:0000313" key="3">
    <source>
        <dbReference type="Proteomes" id="UP000660262"/>
    </source>
</evidence>
<dbReference type="Proteomes" id="UP000660262">
    <property type="component" value="Unassembled WGS sequence"/>
</dbReference>
<gene>
    <name evidence="2" type="ORF">PPROV_000256100</name>
</gene>
<organism evidence="2 3">
    <name type="scientific">Pycnococcus provasolii</name>
    <dbReference type="NCBI Taxonomy" id="41880"/>
    <lineage>
        <taxon>Eukaryota</taxon>
        <taxon>Viridiplantae</taxon>
        <taxon>Chlorophyta</taxon>
        <taxon>Pseudoscourfieldiophyceae</taxon>
        <taxon>Pseudoscourfieldiales</taxon>
        <taxon>Pycnococcaceae</taxon>
        <taxon>Pycnococcus</taxon>
    </lineage>
</organism>
<dbReference type="EMBL" id="BNJQ01000006">
    <property type="protein sequence ID" value="GHP03807.1"/>
    <property type="molecule type" value="Genomic_DNA"/>
</dbReference>
<sequence>MKTMLNACPVILVLSVLAFVASHAPLTAVSAARVIEADNVIESSSSPAGLAAEGKQCTKESFAKMFGALYKINVEDGGEPRWAEGVVTVSVEYQTPCVNGGSEFRLVRKEAPGADNNAQALYVLLHRSEPVCEGEEQDTIAYKGTVEAVVPDDLSIAMANAGGRAYLAFPPDSEYELYLLEDESSANEASPLF</sequence>
<protein>
    <submittedName>
        <fullName evidence="2">Uncharacterized protein</fullName>
    </submittedName>
</protein>
<feature type="signal peptide" evidence="1">
    <location>
        <begin position="1"/>
        <end position="31"/>
    </location>
</feature>
<dbReference type="AlphaFoldDB" id="A0A830HFC2"/>
<feature type="chain" id="PRO_5032598457" evidence="1">
    <location>
        <begin position="32"/>
        <end position="193"/>
    </location>
</feature>
<accession>A0A830HFC2</accession>
<keyword evidence="1" id="KW-0732">Signal</keyword>
<keyword evidence="3" id="KW-1185">Reference proteome</keyword>
<proteinExistence type="predicted"/>
<reference evidence="2" key="1">
    <citation type="submission" date="2020-10" db="EMBL/GenBank/DDBJ databases">
        <title>Unveiling of a novel bifunctional photoreceptor, Dualchrome1, isolated from a cosmopolitan green alga.</title>
        <authorList>
            <person name="Suzuki S."/>
            <person name="Kawachi M."/>
        </authorList>
    </citation>
    <scope>NUCLEOTIDE SEQUENCE</scope>
    <source>
        <strain evidence="2">NIES 2893</strain>
    </source>
</reference>
<comment type="caution">
    <text evidence="2">The sequence shown here is derived from an EMBL/GenBank/DDBJ whole genome shotgun (WGS) entry which is preliminary data.</text>
</comment>
<evidence type="ECO:0000256" key="1">
    <source>
        <dbReference type="SAM" id="SignalP"/>
    </source>
</evidence>
<name>A0A830HFC2_9CHLO</name>